<evidence type="ECO:0000256" key="2">
    <source>
        <dbReference type="ARBA" id="ARBA00022723"/>
    </source>
</evidence>
<comment type="subcellular location">
    <subcellularLocation>
        <location evidence="1">Late endosome membrane</location>
        <topology evidence="1">Peripheral membrane protein</topology>
        <orientation evidence="1">Cytoplasmic side</orientation>
    </subcellularLocation>
</comment>
<evidence type="ECO:0000313" key="8">
    <source>
        <dbReference type="Proteomes" id="UP000835052"/>
    </source>
</evidence>
<dbReference type="GO" id="GO:0030897">
    <property type="term" value="C:HOPS complex"/>
    <property type="evidence" value="ECO:0007669"/>
    <property type="project" value="TreeGrafter"/>
</dbReference>
<keyword evidence="2" id="KW-0479">Metal-binding</keyword>
<dbReference type="GO" id="GO:0007033">
    <property type="term" value="P:vacuole organization"/>
    <property type="evidence" value="ECO:0007669"/>
    <property type="project" value="TreeGrafter"/>
</dbReference>
<dbReference type="PANTHER" id="PTHR23323">
    <property type="entry name" value="VACUOLAR PROTEIN SORTING-ASSOCIATED PROTEIN"/>
    <property type="match status" value="1"/>
</dbReference>
<dbReference type="OrthoDB" id="26184at2759"/>
<dbReference type="GO" id="GO:0031902">
    <property type="term" value="C:late endosome membrane"/>
    <property type="evidence" value="ECO:0007669"/>
    <property type="project" value="UniProtKB-SubCell"/>
</dbReference>
<dbReference type="GO" id="GO:0030674">
    <property type="term" value="F:protein-macromolecule adaptor activity"/>
    <property type="evidence" value="ECO:0007669"/>
    <property type="project" value="TreeGrafter"/>
</dbReference>
<comment type="caution">
    <text evidence="7">The sequence shown here is derived from an EMBL/GenBank/DDBJ whole genome shotgun (WGS) entry which is preliminary data.</text>
</comment>
<keyword evidence="4" id="KW-0862">Zinc</keyword>
<organism evidence="7 8">
    <name type="scientific">Caenorhabditis auriculariae</name>
    <dbReference type="NCBI Taxonomy" id="2777116"/>
    <lineage>
        <taxon>Eukaryota</taxon>
        <taxon>Metazoa</taxon>
        <taxon>Ecdysozoa</taxon>
        <taxon>Nematoda</taxon>
        <taxon>Chromadorea</taxon>
        <taxon>Rhabditida</taxon>
        <taxon>Rhabditina</taxon>
        <taxon>Rhabditomorpha</taxon>
        <taxon>Rhabditoidea</taxon>
        <taxon>Rhabditidae</taxon>
        <taxon>Peloderinae</taxon>
        <taxon>Caenorhabditis</taxon>
    </lineage>
</organism>
<accession>A0A8S1HWB6</accession>
<reference evidence="7" key="1">
    <citation type="submission" date="2020-10" db="EMBL/GenBank/DDBJ databases">
        <authorList>
            <person name="Kikuchi T."/>
        </authorList>
    </citation>
    <scope>NUCLEOTIDE SEQUENCE</scope>
    <source>
        <strain evidence="7">NKZ352</strain>
    </source>
</reference>
<evidence type="ECO:0000256" key="5">
    <source>
        <dbReference type="ARBA" id="ARBA00023136"/>
    </source>
</evidence>
<feature type="domain" description="PEP5/VPS11 N-terminal" evidence="6">
    <location>
        <begin position="7"/>
        <end position="346"/>
    </location>
</feature>
<dbReference type="SUPFAM" id="SSF50978">
    <property type="entry name" value="WD40 repeat-like"/>
    <property type="match status" value="1"/>
</dbReference>
<dbReference type="PANTHER" id="PTHR23323:SF24">
    <property type="entry name" value="VACUOLAR PROTEIN SORTING-ASSOCIATED PROTEIN 11 HOMOLOG"/>
    <property type="match status" value="1"/>
</dbReference>
<evidence type="ECO:0000256" key="4">
    <source>
        <dbReference type="ARBA" id="ARBA00022833"/>
    </source>
</evidence>
<sequence length="418" mass="46329">MSLDFGWRRFNFFDKNIVQDKENPSEKFLGLKDINVDCWCTAGDAVYLGESKGGVFRLSHQLDESYWKAYQKSLSSLHSAGKYLFSIGEDEDAINSLLKIWDPEKPDKSSPTLRREVRMNPLSASSCPACCVAVHSTLTAIVVGFGDGAVLLYQGDVVNDKALGTRWQKVRESAPLDGPVTGLAIAFLPGNKTVLFVITLKHVYSYVVENRAVTSKKKHDANGASTDCWTYDESTGQLVVASREMVYFYEADQSVDVDGGQGRCLQLVRGNDKLQLVAAGQHLALLTKQQALIPSETEYMTMITVYDVKGQYIGFSCSLPSLCRLFVIGNSMLILSKDGTLSQLSEKNLSAKLDILFKKNMFDVAVVLAKHSKDGGQHLKSIHAKYADYLYGKGDFENAINQYKETIGMLEPSYVIKK</sequence>
<evidence type="ECO:0000313" key="7">
    <source>
        <dbReference type="EMBL" id="CAD6199726.1"/>
    </source>
</evidence>
<keyword evidence="8" id="KW-1185">Reference proteome</keyword>
<dbReference type="GO" id="GO:0008270">
    <property type="term" value="F:zinc ion binding"/>
    <property type="evidence" value="ECO:0007669"/>
    <property type="project" value="UniProtKB-KW"/>
</dbReference>
<dbReference type="GO" id="GO:0006904">
    <property type="term" value="P:vesicle docking involved in exocytosis"/>
    <property type="evidence" value="ECO:0007669"/>
    <property type="project" value="TreeGrafter"/>
</dbReference>
<dbReference type="GO" id="GO:0048284">
    <property type="term" value="P:organelle fusion"/>
    <property type="evidence" value="ECO:0007669"/>
    <property type="project" value="TreeGrafter"/>
</dbReference>
<keyword evidence="5" id="KW-0472">Membrane</keyword>
<protein>
    <recommendedName>
        <fullName evidence="6">PEP5/VPS11 N-terminal domain-containing protein</fullName>
    </recommendedName>
</protein>
<dbReference type="Gene3D" id="2.130.10.10">
    <property type="entry name" value="YVTN repeat-like/Quinoprotein amine dehydrogenase"/>
    <property type="match status" value="1"/>
</dbReference>
<proteinExistence type="predicted"/>
<dbReference type="InterPro" id="IPR057307">
    <property type="entry name" value="PEP5_VPS11_N"/>
</dbReference>
<feature type="non-terminal residue" evidence="7">
    <location>
        <position position="1"/>
    </location>
</feature>
<dbReference type="AlphaFoldDB" id="A0A8S1HWB6"/>
<keyword evidence="3" id="KW-0863">Zinc-finger</keyword>
<dbReference type="InterPro" id="IPR036322">
    <property type="entry name" value="WD40_repeat_dom_sf"/>
</dbReference>
<evidence type="ECO:0000256" key="1">
    <source>
        <dbReference type="ARBA" id="ARBA00004492"/>
    </source>
</evidence>
<dbReference type="GO" id="GO:0007032">
    <property type="term" value="P:endosome organization"/>
    <property type="evidence" value="ECO:0007669"/>
    <property type="project" value="TreeGrafter"/>
</dbReference>
<dbReference type="InterPro" id="IPR015943">
    <property type="entry name" value="WD40/YVTN_repeat-like_dom_sf"/>
</dbReference>
<name>A0A8S1HWB6_9PELO</name>
<dbReference type="Pfam" id="PF23341">
    <property type="entry name" value="PEP5_VPS11_N"/>
    <property type="match status" value="1"/>
</dbReference>
<dbReference type="Proteomes" id="UP000835052">
    <property type="component" value="Unassembled WGS sequence"/>
</dbReference>
<gene>
    <name evidence="7" type="ORF">CAUJ_LOCUS15626</name>
</gene>
<evidence type="ECO:0000256" key="3">
    <source>
        <dbReference type="ARBA" id="ARBA00022771"/>
    </source>
</evidence>
<dbReference type="EMBL" id="CAJGYM010000198">
    <property type="protein sequence ID" value="CAD6199726.1"/>
    <property type="molecule type" value="Genomic_DNA"/>
</dbReference>
<evidence type="ECO:0000259" key="6">
    <source>
        <dbReference type="Pfam" id="PF23341"/>
    </source>
</evidence>